<comment type="caution">
    <text evidence="2">The sequence shown here is derived from an EMBL/GenBank/DDBJ whole genome shotgun (WGS) entry which is preliminary data.</text>
</comment>
<evidence type="ECO:0000313" key="3">
    <source>
        <dbReference type="Proteomes" id="UP000800235"/>
    </source>
</evidence>
<evidence type="ECO:0000313" key="2">
    <source>
        <dbReference type="EMBL" id="KAF2416688.1"/>
    </source>
</evidence>
<proteinExistence type="predicted"/>
<accession>A0A9P4NE33</accession>
<reference evidence="2" key="1">
    <citation type="journal article" date="2020" name="Stud. Mycol.">
        <title>101 Dothideomycetes genomes: a test case for predicting lifestyles and emergence of pathogens.</title>
        <authorList>
            <person name="Haridas S."/>
            <person name="Albert R."/>
            <person name="Binder M."/>
            <person name="Bloem J."/>
            <person name="Labutti K."/>
            <person name="Salamov A."/>
            <person name="Andreopoulos B."/>
            <person name="Baker S."/>
            <person name="Barry K."/>
            <person name="Bills G."/>
            <person name="Bluhm B."/>
            <person name="Cannon C."/>
            <person name="Castanera R."/>
            <person name="Culley D."/>
            <person name="Daum C."/>
            <person name="Ezra D."/>
            <person name="Gonzalez J."/>
            <person name="Henrissat B."/>
            <person name="Kuo A."/>
            <person name="Liang C."/>
            <person name="Lipzen A."/>
            <person name="Lutzoni F."/>
            <person name="Magnuson J."/>
            <person name="Mondo S."/>
            <person name="Nolan M."/>
            <person name="Ohm R."/>
            <person name="Pangilinan J."/>
            <person name="Park H.-J."/>
            <person name="Ramirez L."/>
            <person name="Alfaro M."/>
            <person name="Sun H."/>
            <person name="Tritt A."/>
            <person name="Yoshinaga Y."/>
            <person name="Zwiers L.-H."/>
            <person name="Turgeon B."/>
            <person name="Goodwin S."/>
            <person name="Spatafora J."/>
            <person name="Crous P."/>
            <person name="Grigoriev I."/>
        </authorList>
    </citation>
    <scope>NUCLEOTIDE SEQUENCE</scope>
    <source>
        <strain evidence="2">CBS 130266</strain>
    </source>
</reference>
<dbReference type="AlphaFoldDB" id="A0A9P4NE33"/>
<name>A0A9P4NE33_9PEZI</name>
<gene>
    <name evidence="2" type="ORF">EJ08DRAFT_684214</name>
</gene>
<dbReference type="EMBL" id="MU007151">
    <property type="protein sequence ID" value="KAF2416688.1"/>
    <property type="molecule type" value="Genomic_DNA"/>
</dbReference>
<keyword evidence="3" id="KW-1185">Reference proteome</keyword>
<feature type="signal peptide" evidence="1">
    <location>
        <begin position="1"/>
        <end position="19"/>
    </location>
</feature>
<dbReference type="Proteomes" id="UP000800235">
    <property type="component" value="Unassembled WGS sequence"/>
</dbReference>
<sequence length="529" mass="58091">MKPLLCLIGLCLAVNSANGVFTTGNNTKPLPSNVPSITLLNGPTITSAPSAFTADSDKCCDSWLFWYQGWMNWTDSAAQMMTTFTDVYKTIKTLEIATSSTEECDHVARVKVSSKATITTPSTYSIVYTTSYTFGDMSAYFPDCDCPNYEKVNEYASKINDQAYAAPPGWPNMPSAQQELWQYPINIYPPIGLNWNGTSISKQDYVKSNVDGSFLDQRGFDWTSQHAHYPVDFGAFQDPVPADVYYDGRTDCWAKQSHCATITDDTYRPRLYFHSEFWDSVVKYIGSSIQMSKHCRWPELVDPPIALSSVRSITLPVLPTPGDPTPSITSYLAAPRRLSRPPWPSATPKGWDELLENESPQEERLPDPTQAADHNYAAPTSVSGTKMPLTVLKGKSFTLDGKVITASYNALLEGLQGLGNYRGSPKILDGAQYAYGEQFSVAPQDPVTPGFITIFHKGQSMTVGGIATTFSEVVVLVRQTPTTDVQSRTRGERGVDSPAVFANHAGEVSVVFSSVVATILILVLWSKVS</sequence>
<evidence type="ECO:0000256" key="1">
    <source>
        <dbReference type="SAM" id="SignalP"/>
    </source>
</evidence>
<keyword evidence="1" id="KW-0732">Signal</keyword>
<feature type="chain" id="PRO_5040158424" evidence="1">
    <location>
        <begin position="20"/>
        <end position="529"/>
    </location>
</feature>
<protein>
    <submittedName>
        <fullName evidence="2">Uncharacterized protein</fullName>
    </submittedName>
</protein>
<organism evidence="2 3">
    <name type="scientific">Tothia fuscella</name>
    <dbReference type="NCBI Taxonomy" id="1048955"/>
    <lineage>
        <taxon>Eukaryota</taxon>
        <taxon>Fungi</taxon>
        <taxon>Dikarya</taxon>
        <taxon>Ascomycota</taxon>
        <taxon>Pezizomycotina</taxon>
        <taxon>Dothideomycetes</taxon>
        <taxon>Pleosporomycetidae</taxon>
        <taxon>Venturiales</taxon>
        <taxon>Cylindrosympodiaceae</taxon>
        <taxon>Tothia</taxon>
    </lineage>
</organism>